<dbReference type="Gene3D" id="3.80.10.10">
    <property type="entry name" value="Ribonuclease Inhibitor"/>
    <property type="match status" value="1"/>
</dbReference>
<organism evidence="1 2">
    <name type="scientific">Stylophora pistillata</name>
    <name type="common">Smooth cauliflower coral</name>
    <dbReference type="NCBI Taxonomy" id="50429"/>
    <lineage>
        <taxon>Eukaryota</taxon>
        <taxon>Metazoa</taxon>
        <taxon>Cnidaria</taxon>
        <taxon>Anthozoa</taxon>
        <taxon>Hexacorallia</taxon>
        <taxon>Scleractinia</taxon>
        <taxon>Astrocoeniina</taxon>
        <taxon>Pocilloporidae</taxon>
        <taxon>Stylophora</taxon>
    </lineage>
</organism>
<dbReference type="InterPro" id="IPR032675">
    <property type="entry name" value="LRR_dom_sf"/>
</dbReference>
<dbReference type="STRING" id="50429.A0A2B4RVG8"/>
<protein>
    <submittedName>
        <fullName evidence="1">Leucine-rich repeat-containing protein C10orf11-like</fullName>
    </submittedName>
</protein>
<comment type="caution">
    <text evidence="1">The sequence shown here is derived from an EMBL/GenBank/DDBJ whole genome shotgun (WGS) entry which is preliminary data.</text>
</comment>
<proteinExistence type="predicted"/>
<sequence length="242" mass="27205">MDSAEAAVVLNGSQLSFVGQEVESIPGIFGRKYGKVVTRLDLSYNQLRAELVECRTVVREVSSGIGTINGVPISCRVGVGDFNFPHRRLLCDGCPPQGGMANLDVILDKISKNLPSLKYLSMLSNQACPNELSFSHRDEEDYQRYRYYVIYRLPKLTFLDSRPVKKDERDEAQRVGAHMKIMAPPDEDLTAELQESMVSSNYTPLPSNSIPPGDHKGTFGRCRYVYYGKQSEGNRFIRNNEL</sequence>
<dbReference type="EMBL" id="LSMT01000301">
    <property type="protein sequence ID" value="PFX20829.1"/>
    <property type="molecule type" value="Genomic_DNA"/>
</dbReference>
<gene>
    <name evidence="1" type="ORF">AWC38_SpisGene14697</name>
</gene>
<keyword evidence="2" id="KW-1185">Reference proteome</keyword>
<evidence type="ECO:0000313" key="1">
    <source>
        <dbReference type="EMBL" id="PFX20829.1"/>
    </source>
</evidence>
<dbReference type="PANTHER" id="PTHR46282:SF2">
    <property type="entry name" value="LEUCINE-RICH MELANOCYTE DIFFERENTIATION-ASSOCIATED PROTEIN"/>
    <property type="match status" value="1"/>
</dbReference>
<dbReference type="AlphaFoldDB" id="A0A2B4RVG8"/>
<dbReference type="InterPro" id="IPR043313">
    <property type="entry name" value="LRMDA"/>
</dbReference>
<name>A0A2B4RVG8_STYPI</name>
<reference evidence="2" key="1">
    <citation type="journal article" date="2017" name="bioRxiv">
        <title>Comparative analysis of the genomes of Stylophora pistillata and Acropora digitifera provides evidence for extensive differences between species of corals.</title>
        <authorList>
            <person name="Voolstra C.R."/>
            <person name="Li Y."/>
            <person name="Liew Y.J."/>
            <person name="Baumgarten S."/>
            <person name="Zoccola D."/>
            <person name="Flot J.-F."/>
            <person name="Tambutte S."/>
            <person name="Allemand D."/>
            <person name="Aranda M."/>
        </authorList>
    </citation>
    <scope>NUCLEOTIDE SEQUENCE [LARGE SCALE GENOMIC DNA]</scope>
</reference>
<dbReference type="SUPFAM" id="SSF52058">
    <property type="entry name" value="L domain-like"/>
    <property type="match status" value="1"/>
</dbReference>
<dbReference type="PANTHER" id="PTHR46282">
    <property type="entry name" value="LEUCINE-RICH MELANOCYTE DIFFERENTIATION-ASSOCIATED PROTEIN"/>
    <property type="match status" value="1"/>
</dbReference>
<evidence type="ECO:0000313" key="2">
    <source>
        <dbReference type="Proteomes" id="UP000225706"/>
    </source>
</evidence>
<accession>A0A2B4RVG8</accession>
<dbReference type="OrthoDB" id="272149at2759"/>
<dbReference type="Proteomes" id="UP000225706">
    <property type="component" value="Unassembled WGS sequence"/>
</dbReference>